<dbReference type="GO" id="GO:0000287">
    <property type="term" value="F:magnesium ion binding"/>
    <property type="evidence" value="ECO:0007669"/>
    <property type="project" value="UniProtKB-UniRule"/>
</dbReference>
<evidence type="ECO:0000256" key="7">
    <source>
        <dbReference type="ARBA" id="ARBA00022840"/>
    </source>
</evidence>
<feature type="binding site" evidence="11">
    <location>
        <begin position="30"/>
        <end position="33"/>
    </location>
    <ligand>
        <name>substrate</name>
    </ligand>
</feature>
<dbReference type="NCBIfam" id="TIGR00131">
    <property type="entry name" value="gal_kin"/>
    <property type="match status" value="1"/>
</dbReference>
<keyword evidence="8 11" id="KW-0460">Magnesium</keyword>
<dbReference type="InterPro" id="IPR006206">
    <property type="entry name" value="Mevalonate/galactokinase"/>
</dbReference>
<sequence>MTAANQFRNVFGQPPTGVWAAPGRVNLIGEHTDYNDGYVLPFALPLRTEVAAAPHDEPVWTVWSAHSGEMVEFGPAELEPGGVDGWAGYVAGAAWALREARYPLTGARLAIDSAVPVGAGLSSSAALTCAALTALADLAGASIPETDAPGLAQRAEADYVGMPCGIMDQTVAIRGQAGHALFLDCRTEQVSQVPLDLAAAGLAILVIDTRAPHRLVSGEYAARRATCEQAAVTLGVPALRDLTPADLPAASATLTDPVQRRRVRHVVTENQRVLDTVTALRAGQLREIGPLLSASHASLRDDFEVTVPELDLAAAAAEAAGAHGARMTGGGFGGCVLALVEADAADRVGAAVTDAFAGNGFTTPVTFTATPAAGATRLPAQP</sequence>
<proteinExistence type="inferred from homology"/>
<dbReference type="FunFam" id="3.30.70.890:FF:000001">
    <property type="entry name" value="Galactokinase"/>
    <property type="match status" value="1"/>
</dbReference>
<gene>
    <name evidence="11 16" type="primary">galK</name>
    <name evidence="16" type="ORF">JQS43_03620</name>
</gene>
<feature type="site" description="Transition state stabilizer" evidence="11">
    <location>
        <position position="24"/>
    </location>
</feature>
<dbReference type="AlphaFoldDB" id="A0A895YC97"/>
<evidence type="ECO:0000256" key="2">
    <source>
        <dbReference type="ARBA" id="ARBA00022490"/>
    </source>
</evidence>
<feature type="binding site" evidence="11">
    <location>
        <position position="64"/>
    </location>
    <ligand>
        <name>ATP</name>
        <dbReference type="ChEBI" id="CHEBI:30616"/>
    </ligand>
</feature>
<organism evidence="16 17">
    <name type="scientific">Natronosporangium hydrolyticum</name>
    <dbReference type="NCBI Taxonomy" id="2811111"/>
    <lineage>
        <taxon>Bacteria</taxon>
        <taxon>Bacillati</taxon>
        <taxon>Actinomycetota</taxon>
        <taxon>Actinomycetes</taxon>
        <taxon>Micromonosporales</taxon>
        <taxon>Micromonosporaceae</taxon>
        <taxon>Natronosporangium</taxon>
    </lineage>
</organism>
<comment type="similarity">
    <text evidence="1 11">Belongs to the GHMP kinase family. GalK subfamily.</text>
</comment>
<dbReference type="EMBL" id="CP070499">
    <property type="protein sequence ID" value="QSB15454.1"/>
    <property type="molecule type" value="Genomic_DNA"/>
</dbReference>
<dbReference type="Pfam" id="PF10509">
    <property type="entry name" value="GalKase_gal_bdg"/>
    <property type="match status" value="1"/>
</dbReference>
<keyword evidence="10 11" id="KW-0119">Carbohydrate metabolism</keyword>
<dbReference type="Pfam" id="PF00288">
    <property type="entry name" value="GHMP_kinases_N"/>
    <property type="match status" value="1"/>
</dbReference>
<feature type="active site" description="Proton acceptor" evidence="11">
    <location>
        <position position="168"/>
    </location>
</feature>
<dbReference type="InterPro" id="IPR014721">
    <property type="entry name" value="Ribsml_uS5_D2-typ_fold_subgr"/>
</dbReference>
<dbReference type="GO" id="GO:0006012">
    <property type="term" value="P:galactose metabolic process"/>
    <property type="evidence" value="ECO:0007669"/>
    <property type="project" value="UniProtKB-UniRule"/>
</dbReference>
<feature type="binding site" evidence="11">
    <location>
        <position position="156"/>
    </location>
    <ligand>
        <name>Mg(2+)</name>
        <dbReference type="ChEBI" id="CHEBI:18420"/>
    </ligand>
</feature>
<evidence type="ECO:0000256" key="12">
    <source>
        <dbReference type="NCBIfam" id="TIGR00131"/>
    </source>
</evidence>
<keyword evidence="7 11" id="KW-0067">ATP-binding</keyword>
<dbReference type="InterPro" id="IPR006204">
    <property type="entry name" value="GHMP_kinase_N_dom"/>
</dbReference>
<dbReference type="Proteomes" id="UP000662857">
    <property type="component" value="Chromosome"/>
</dbReference>
<keyword evidence="17" id="KW-1185">Reference proteome</keyword>
<evidence type="ECO:0000256" key="5">
    <source>
        <dbReference type="ARBA" id="ARBA00022741"/>
    </source>
</evidence>
<dbReference type="PRINTS" id="PR00959">
    <property type="entry name" value="MEVGALKINASE"/>
</dbReference>
<dbReference type="InterPro" id="IPR020568">
    <property type="entry name" value="Ribosomal_Su5_D2-typ_SF"/>
</dbReference>
<keyword evidence="2 11" id="KW-0963">Cytoplasm</keyword>
<evidence type="ECO:0000259" key="15">
    <source>
        <dbReference type="Pfam" id="PF10509"/>
    </source>
</evidence>
<dbReference type="KEGG" id="nhy:JQS43_03620"/>
<dbReference type="SUPFAM" id="SSF54211">
    <property type="entry name" value="Ribosomal protein S5 domain 2-like"/>
    <property type="match status" value="1"/>
</dbReference>
<dbReference type="PROSITE" id="PS00627">
    <property type="entry name" value="GHMP_KINASES_ATP"/>
    <property type="match status" value="1"/>
</dbReference>
<evidence type="ECO:0000313" key="16">
    <source>
        <dbReference type="EMBL" id="QSB15454.1"/>
    </source>
</evidence>
<evidence type="ECO:0000256" key="8">
    <source>
        <dbReference type="ARBA" id="ARBA00022842"/>
    </source>
</evidence>
<evidence type="ECO:0000256" key="10">
    <source>
        <dbReference type="ARBA" id="ARBA00023277"/>
    </source>
</evidence>
<comment type="pathway">
    <text evidence="11">Carbohydrate metabolism; galactose metabolism.</text>
</comment>
<evidence type="ECO:0000256" key="4">
    <source>
        <dbReference type="ARBA" id="ARBA00022723"/>
    </source>
</evidence>
<comment type="catalytic activity">
    <reaction evidence="11">
        <text>alpha-D-galactose + ATP = alpha-D-galactose 1-phosphate + ADP + H(+)</text>
        <dbReference type="Rhea" id="RHEA:13553"/>
        <dbReference type="ChEBI" id="CHEBI:15378"/>
        <dbReference type="ChEBI" id="CHEBI:28061"/>
        <dbReference type="ChEBI" id="CHEBI:30616"/>
        <dbReference type="ChEBI" id="CHEBI:58336"/>
        <dbReference type="ChEBI" id="CHEBI:456216"/>
        <dbReference type="EC" id="2.7.1.6"/>
    </reaction>
</comment>
<dbReference type="InterPro" id="IPR000705">
    <property type="entry name" value="Galactokinase"/>
</dbReference>
<dbReference type="FunFam" id="3.30.230.10:FF:000017">
    <property type="entry name" value="Galactokinase"/>
    <property type="match status" value="1"/>
</dbReference>
<feature type="domain" description="GHMP kinase N-terminal" evidence="13">
    <location>
        <begin position="89"/>
        <end position="175"/>
    </location>
</feature>
<dbReference type="PROSITE" id="PS00106">
    <property type="entry name" value="GALACTOKINASE"/>
    <property type="match status" value="1"/>
</dbReference>
<dbReference type="UniPathway" id="UPA00214"/>
<keyword evidence="9 11" id="KW-0299">Galactose metabolism</keyword>
<feature type="domain" description="GHMP kinase C-terminal" evidence="14">
    <location>
        <begin position="278"/>
        <end position="356"/>
    </location>
</feature>
<protein>
    <recommendedName>
        <fullName evidence="11 12">Galactokinase</fullName>
        <ecNumber evidence="11 12">2.7.1.6</ecNumber>
    </recommendedName>
    <alternativeName>
        <fullName evidence="11">Galactose kinase</fullName>
    </alternativeName>
</protein>
<evidence type="ECO:0000256" key="11">
    <source>
        <dbReference type="HAMAP-Rule" id="MF_00246"/>
    </source>
</evidence>
<dbReference type="GO" id="GO:0004335">
    <property type="term" value="F:galactokinase activity"/>
    <property type="evidence" value="ECO:0007669"/>
    <property type="project" value="UniProtKB-UniRule"/>
</dbReference>
<dbReference type="Pfam" id="PF08544">
    <property type="entry name" value="GHMP_kinases_C"/>
    <property type="match status" value="1"/>
</dbReference>
<dbReference type="InterPro" id="IPR036554">
    <property type="entry name" value="GHMP_kinase_C_sf"/>
</dbReference>
<dbReference type="Gene3D" id="3.30.70.890">
    <property type="entry name" value="GHMP kinase, C-terminal domain"/>
    <property type="match status" value="1"/>
</dbReference>
<evidence type="ECO:0000259" key="13">
    <source>
        <dbReference type="Pfam" id="PF00288"/>
    </source>
</evidence>
<evidence type="ECO:0000259" key="14">
    <source>
        <dbReference type="Pfam" id="PF08544"/>
    </source>
</evidence>
<feature type="binding site" evidence="11">
    <location>
        <position position="220"/>
    </location>
    <ligand>
        <name>substrate</name>
    </ligand>
</feature>
<dbReference type="InterPro" id="IPR019741">
    <property type="entry name" value="Galactokinase_CS"/>
</dbReference>
<dbReference type="GO" id="GO:0005829">
    <property type="term" value="C:cytosol"/>
    <property type="evidence" value="ECO:0007669"/>
    <property type="project" value="TreeGrafter"/>
</dbReference>
<dbReference type="RefSeq" id="WP_239677637.1">
    <property type="nucleotide sequence ID" value="NZ_CP070499.1"/>
</dbReference>
<feature type="binding site" evidence="11">
    <location>
        <begin position="118"/>
        <end position="124"/>
    </location>
    <ligand>
        <name>ATP</name>
        <dbReference type="ChEBI" id="CHEBI:30616"/>
    </ligand>
</feature>
<dbReference type="HAMAP" id="MF_00246">
    <property type="entry name" value="Galactokinase"/>
    <property type="match status" value="1"/>
</dbReference>
<dbReference type="PRINTS" id="PR00473">
    <property type="entry name" value="GALCTOKINASE"/>
</dbReference>
<dbReference type="SUPFAM" id="SSF55060">
    <property type="entry name" value="GHMP Kinase, C-terminal domain"/>
    <property type="match status" value="1"/>
</dbReference>
<evidence type="ECO:0000256" key="9">
    <source>
        <dbReference type="ARBA" id="ARBA00023144"/>
    </source>
</evidence>
<reference evidence="16" key="1">
    <citation type="submission" date="2021-02" db="EMBL/GenBank/DDBJ databases">
        <title>Natrosporangium hydrolyticum gen. nov., sp. nov, a haloalkaliphilic actinobacterium from a soda solonchak soil.</title>
        <authorList>
            <person name="Sorokin D.Y."/>
            <person name="Khijniak T.V."/>
            <person name="Zakharycheva A.P."/>
            <person name="Boueva O.V."/>
            <person name="Ariskina E.V."/>
            <person name="Hahnke R.L."/>
            <person name="Bunk B."/>
            <person name="Sproer C."/>
            <person name="Schumann P."/>
            <person name="Evtushenko L.I."/>
            <person name="Kublanov I.V."/>
        </authorList>
    </citation>
    <scope>NUCLEOTIDE SEQUENCE</scope>
    <source>
        <strain evidence="16">DSM 106523</strain>
    </source>
</reference>
<comment type="subcellular location">
    <subcellularLocation>
        <location evidence="11">Cytoplasm</location>
    </subcellularLocation>
</comment>
<evidence type="ECO:0000256" key="6">
    <source>
        <dbReference type="ARBA" id="ARBA00022777"/>
    </source>
</evidence>
<dbReference type="InterPro" id="IPR019539">
    <property type="entry name" value="GalKase_N"/>
</dbReference>
<dbReference type="InterPro" id="IPR006203">
    <property type="entry name" value="GHMP_knse_ATP-bd_CS"/>
</dbReference>
<dbReference type="EC" id="2.7.1.6" evidence="11 12"/>
<name>A0A895YC97_9ACTN</name>
<dbReference type="PANTHER" id="PTHR10457">
    <property type="entry name" value="MEVALONATE KINASE/GALACTOKINASE"/>
    <property type="match status" value="1"/>
</dbReference>
<keyword evidence="3 11" id="KW-0808">Transferase</keyword>
<accession>A0A895YC97</accession>
<keyword evidence="6 11" id="KW-0418">Kinase</keyword>
<dbReference type="PANTHER" id="PTHR10457:SF7">
    <property type="entry name" value="GALACTOKINASE-RELATED"/>
    <property type="match status" value="1"/>
</dbReference>
<comment type="function">
    <text evidence="11">Catalyzes the transfer of the gamma-phosphate of ATP to D-galactose to form alpha-D-galactose-1-phosphate (Gal-1-P).</text>
</comment>
<keyword evidence="5 11" id="KW-0547">Nucleotide-binding</keyword>
<keyword evidence="4 11" id="KW-0479">Metal-binding</keyword>
<dbReference type="InterPro" id="IPR013750">
    <property type="entry name" value="GHMP_kinase_C_dom"/>
</dbReference>
<feature type="domain" description="Galactokinase N-terminal" evidence="15">
    <location>
        <begin position="6"/>
        <end position="54"/>
    </location>
</feature>
<evidence type="ECO:0000256" key="1">
    <source>
        <dbReference type="ARBA" id="ARBA00006566"/>
    </source>
</evidence>
<dbReference type="GO" id="GO:0005524">
    <property type="term" value="F:ATP binding"/>
    <property type="evidence" value="ECO:0007669"/>
    <property type="project" value="UniProtKB-UniRule"/>
</dbReference>
<dbReference type="InterPro" id="IPR022963">
    <property type="entry name" value="Galactokinase_bac"/>
</dbReference>
<evidence type="ECO:0000313" key="17">
    <source>
        <dbReference type="Proteomes" id="UP000662857"/>
    </source>
</evidence>
<dbReference type="PIRSF" id="PIRSF000530">
    <property type="entry name" value="Galactokinase"/>
    <property type="match status" value="1"/>
</dbReference>
<dbReference type="Gene3D" id="3.30.230.10">
    <property type="match status" value="1"/>
</dbReference>
<feature type="binding site" evidence="11">
    <location>
        <position position="124"/>
    </location>
    <ligand>
        <name>Mg(2+)</name>
        <dbReference type="ChEBI" id="CHEBI:18420"/>
    </ligand>
</feature>
<evidence type="ECO:0000256" key="3">
    <source>
        <dbReference type="ARBA" id="ARBA00022679"/>
    </source>
</evidence>